<dbReference type="PANTHER" id="PTHR30154:SF0">
    <property type="entry name" value="LEUCINE-RESPONSIVE REGULATORY PROTEIN"/>
    <property type="match status" value="1"/>
</dbReference>
<dbReference type="GO" id="GO:0043565">
    <property type="term" value="F:sequence-specific DNA binding"/>
    <property type="evidence" value="ECO:0007669"/>
    <property type="project" value="InterPro"/>
</dbReference>
<dbReference type="GO" id="GO:0043200">
    <property type="term" value="P:response to amino acid"/>
    <property type="evidence" value="ECO:0007669"/>
    <property type="project" value="TreeGrafter"/>
</dbReference>
<dbReference type="SUPFAM" id="SSF46785">
    <property type="entry name" value="Winged helix' DNA-binding domain"/>
    <property type="match status" value="1"/>
</dbReference>
<keyword evidence="3" id="KW-0010">Activator</keyword>
<accession>A0A252BVQ7</accession>
<dbReference type="Proteomes" id="UP000194931">
    <property type="component" value="Unassembled WGS sequence"/>
</dbReference>
<evidence type="ECO:0000256" key="3">
    <source>
        <dbReference type="ARBA" id="ARBA00023159"/>
    </source>
</evidence>
<keyword evidence="1" id="KW-0805">Transcription regulation</keyword>
<dbReference type="CDD" id="cd00090">
    <property type="entry name" value="HTH_ARSR"/>
    <property type="match status" value="1"/>
</dbReference>
<comment type="caution">
    <text evidence="6">The sequence shown here is derived from an EMBL/GenBank/DDBJ whole genome shotgun (WGS) entry which is preliminary data.</text>
</comment>
<dbReference type="EMBL" id="JOPJ01000008">
    <property type="protein sequence ID" value="OUJ12976.1"/>
    <property type="molecule type" value="Genomic_DNA"/>
</dbReference>
<evidence type="ECO:0000256" key="1">
    <source>
        <dbReference type="ARBA" id="ARBA00023015"/>
    </source>
</evidence>
<dbReference type="PANTHER" id="PTHR30154">
    <property type="entry name" value="LEUCINE-RESPONSIVE REGULATORY PROTEIN"/>
    <property type="match status" value="1"/>
</dbReference>
<dbReference type="InterPro" id="IPR019887">
    <property type="entry name" value="Tscrpt_reg_AsnC/Lrp_C"/>
</dbReference>
<dbReference type="SMART" id="SM00344">
    <property type="entry name" value="HTH_ASNC"/>
    <property type="match status" value="1"/>
</dbReference>
<feature type="domain" description="HTH asnC-type" evidence="5">
    <location>
        <begin position="5"/>
        <end position="66"/>
    </location>
</feature>
<evidence type="ECO:0000259" key="5">
    <source>
        <dbReference type="PROSITE" id="PS50956"/>
    </source>
</evidence>
<dbReference type="Pfam" id="PF01037">
    <property type="entry name" value="AsnC_trans_reg"/>
    <property type="match status" value="1"/>
</dbReference>
<dbReference type="eggNOG" id="COG1522">
    <property type="taxonomic scope" value="Bacteria"/>
</dbReference>
<keyword evidence="7" id="KW-1185">Reference proteome</keyword>
<dbReference type="GO" id="GO:0005829">
    <property type="term" value="C:cytosol"/>
    <property type="evidence" value="ECO:0007669"/>
    <property type="project" value="TreeGrafter"/>
</dbReference>
<evidence type="ECO:0000313" key="7">
    <source>
        <dbReference type="Proteomes" id="UP000194931"/>
    </source>
</evidence>
<dbReference type="Gene3D" id="1.10.10.10">
    <property type="entry name" value="Winged helix-like DNA-binding domain superfamily/Winged helix DNA-binding domain"/>
    <property type="match status" value="1"/>
</dbReference>
<organism evidence="6 7">
    <name type="scientific">Acetobacter okinawensis</name>
    <dbReference type="NCBI Taxonomy" id="1076594"/>
    <lineage>
        <taxon>Bacteria</taxon>
        <taxon>Pseudomonadati</taxon>
        <taxon>Pseudomonadota</taxon>
        <taxon>Alphaproteobacteria</taxon>
        <taxon>Acetobacterales</taxon>
        <taxon>Acetobacteraceae</taxon>
        <taxon>Acetobacter</taxon>
    </lineage>
</organism>
<dbReference type="InterPro" id="IPR011008">
    <property type="entry name" value="Dimeric_a/b-barrel"/>
</dbReference>
<dbReference type="InterPro" id="IPR019888">
    <property type="entry name" value="Tscrpt_reg_AsnC-like"/>
</dbReference>
<dbReference type="InterPro" id="IPR000485">
    <property type="entry name" value="AsnC-type_HTH_dom"/>
</dbReference>
<evidence type="ECO:0000313" key="6">
    <source>
        <dbReference type="EMBL" id="OUJ12976.1"/>
    </source>
</evidence>
<reference evidence="7" key="1">
    <citation type="submission" date="2014-06" db="EMBL/GenBank/DDBJ databases">
        <authorList>
            <person name="Winans N.J."/>
            <person name="Newell P.D."/>
            <person name="Douglas A.E."/>
        </authorList>
    </citation>
    <scope>NUCLEOTIDE SEQUENCE [LARGE SCALE GENOMIC DNA]</scope>
</reference>
<dbReference type="AlphaFoldDB" id="A0A252BVQ7"/>
<keyword evidence="2" id="KW-0238">DNA-binding</keyword>
<dbReference type="PRINTS" id="PR00033">
    <property type="entry name" value="HTHASNC"/>
</dbReference>
<name>A0A252BVQ7_9PROT</name>
<dbReference type="PROSITE" id="PS50956">
    <property type="entry name" value="HTH_ASNC_2"/>
    <property type="match status" value="1"/>
</dbReference>
<dbReference type="RefSeq" id="WP_086638896.1">
    <property type="nucleotide sequence ID" value="NZ_JOPJ01000008.1"/>
</dbReference>
<evidence type="ECO:0000256" key="4">
    <source>
        <dbReference type="ARBA" id="ARBA00023163"/>
    </source>
</evidence>
<dbReference type="InterPro" id="IPR036390">
    <property type="entry name" value="WH_DNA-bd_sf"/>
</dbReference>
<dbReference type="GO" id="GO:0006355">
    <property type="term" value="P:regulation of DNA-templated transcription"/>
    <property type="evidence" value="ECO:0007669"/>
    <property type="project" value="UniProtKB-ARBA"/>
</dbReference>
<sequence>MENCLDKTDRQILRLLQNNGRIHNTDLADKVRVSPATCHRRVQRLFDEGYISSVQARVDASRVGLGMVVLVGVVLERTPQSFPTFEAAMDAQPAVLDCYLVAGDFDYFLKVRVADMEGFDRFHTDVLSVLPHVRQTRTFFVLRAVADAREYAF</sequence>
<dbReference type="SUPFAM" id="SSF54909">
    <property type="entry name" value="Dimeric alpha+beta barrel"/>
    <property type="match status" value="1"/>
</dbReference>
<dbReference type="InterPro" id="IPR036388">
    <property type="entry name" value="WH-like_DNA-bd_sf"/>
</dbReference>
<protein>
    <submittedName>
        <fullName evidence="6">AsnC family transcriptional regulator</fullName>
    </submittedName>
</protein>
<dbReference type="Gene3D" id="3.30.70.920">
    <property type="match status" value="1"/>
</dbReference>
<proteinExistence type="predicted"/>
<dbReference type="Pfam" id="PF13412">
    <property type="entry name" value="HTH_24"/>
    <property type="match status" value="1"/>
</dbReference>
<keyword evidence="4" id="KW-0804">Transcription</keyword>
<dbReference type="InterPro" id="IPR011991">
    <property type="entry name" value="ArsR-like_HTH"/>
</dbReference>
<gene>
    <name evidence="6" type="ORF">HK26_12635</name>
</gene>
<dbReference type="OrthoDB" id="9813313at2"/>
<evidence type="ECO:0000256" key="2">
    <source>
        <dbReference type="ARBA" id="ARBA00023125"/>
    </source>
</evidence>